<evidence type="ECO:0000313" key="2">
    <source>
        <dbReference type="EMBL" id="NYE21296.1"/>
    </source>
</evidence>
<evidence type="ECO:0000256" key="1">
    <source>
        <dbReference type="SAM" id="Phobius"/>
    </source>
</evidence>
<dbReference type="RefSeq" id="WP_179491826.1">
    <property type="nucleotide sequence ID" value="NZ_JACCBV010000001.1"/>
</dbReference>
<feature type="transmembrane region" description="Helical" evidence="1">
    <location>
        <begin position="243"/>
        <end position="266"/>
    </location>
</feature>
<keyword evidence="1" id="KW-1133">Transmembrane helix</keyword>
<organism evidence="2 3">
    <name type="scientific">Microbacterium immunditiarum</name>
    <dbReference type="NCBI Taxonomy" id="337480"/>
    <lineage>
        <taxon>Bacteria</taxon>
        <taxon>Bacillati</taxon>
        <taxon>Actinomycetota</taxon>
        <taxon>Actinomycetes</taxon>
        <taxon>Micrococcales</taxon>
        <taxon>Microbacteriaceae</taxon>
        <taxon>Microbacterium</taxon>
    </lineage>
</organism>
<keyword evidence="1" id="KW-0472">Membrane</keyword>
<feature type="transmembrane region" description="Helical" evidence="1">
    <location>
        <begin position="83"/>
        <end position="103"/>
    </location>
</feature>
<feature type="transmembrane region" description="Helical" evidence="1">
    <location>
        <begin position="21"/>
        <end position="42"/>
    </location>
</feature>
<evidence type="ECO:0000313" key="3">
    <source>
        <dbReference type="Proteomes" id="UP000576969"/>
    </source>
</evidence>
<sequence>MSPPPVSTSLERTYRYLRIGVAGAVVVIFTAIGVTAASVGWLTSVSDYYYTTARDAFVGALVAVALALVALSGRGAERFLLDAAAVFAPLIAVVPTTLVPGSIPGVEVACDERCFPREFEADVATGVTTYLIVGTLTVLVALLLVALRQTALASIAASLVFTAAVLVAVALTWTLARDHFLEQGHFAATVAFFALFAAVALRNAFPRREAPPRPVFRVLYTGIAVGLALLLVLYVALLPRADATGVPVVLITEAAALGLFFAFWVAQGIEKWRDPDPRLAAAAQTEHARTP</sequence>
<keyword evidence="1" id="KW-0812">Transmembrane</keyword>
<feature type="transmembrane region" description="Helical" evidence="1">
    <location>
        <begin position="217"/>
        <end position="237"/>
    </location>
</feature>
<keyword evidence="3" id="KW-1185">Reference proteome</keyword>
<feature type="transmembrane region" description="Helical" evidence="1">
    <location>
        <begin position="152"/>
        <end position="173"/>
    </location>
</feature>
<reference evidence="2 3" key="1">
    <citation type="submission" date="2020-07" db="EMBL/GenBank/DDBJ databases">
        <title>Sequencing the genomes of 1000 actinobacteria strains.</title>
        <authorList>
            <person name="Klenk H.-P."/>
        </authorList>
    </citation>
    <scope>NUCLEOTIDE SEQUENCE [LARGE SCALE GENOMIC DNA]</scope>
    <source>
        <strain evidence="2 3">DSM 24662</strain>
    </source>
</reference>
<proteinExistence type="predicted"/>
<feature type="transmembrane region" description="Helical" evidence="1">
    <location>
        <begin position="48"/>
        <end position="71"/>
    </location>
</feature>
<dbReference type="Proteomes" id="UP000576969">
    <property type="component" value="Unassembled WGS sequence"/>
</dbReference>
<name>A0A7Y9GS02_9MICO</name>
<protein>
    <submittedName>
        <fullName evidence="2">Lysylphosphatidylglycerol synthetase-like protein (DUF2156 family)</fullName>
    </submittedName>
</protein>
<feature type="transmembrane region" description="Helical" evidence="1">
    <location>
        <begin position="123"/>
        <end position="145"/>
    </location>
</feature>
<dbReference type="EMBL" id="JACCBV010000001">
    <property type="protein sequence ID" value="NYE21296.1"/>
    <property type="molecule type" value="Genomic_DNA"/>
</dbReference>
<dbReference type="AlphaFoldDB" id="A0A7Y9GS02"/>
<accession>A0A7Y9GS02</accession>
<gene>
    <name evidence="2" type="ORF">BJ991_003324</name>
</gene>
<comment type="caution">
    <text evidence="2">The sequence shown here is derived from an EMBL/GenBank/DDBJ whole genome shotgun (WGS) entry which is preliminary data.</text>
</comment>
<feature type="transmembrane region" description="Helical" evidence="1">
    <location>
        <begin position="185"/>
        <end position="205"/>
    </location>
</feature>